<gene>
    <name evidence="1" type="ORF">A2592_01320</name>
</gene>
<comment type="caution">
    <text evidence="1">The sequence shown here is derived from an EMBL/GenBank/DDBJ whole genome shotgun (WGS) entry which is preliminary data.</text>
</comment>
<evidence type="ECO:0000313" key="2">
    <source>
        <dbReference type="Proteomes" id="UP000179230"/>
    </source>
</evidence>
<dbReference type="Proteomes" id="UP000179230">
    <property type="component" value="Unassembled WGS sequence"/>
</dbReference>
<sequence>MSKNLPTYAPPNLNKERLEVELLTQYPSHKGNERLLCELVEEYTRLWRLVLSYPERRVVAPGPIMAVQRIHWYYSREQYFKDCMDYFNKFIPPILLAWKGVTDHLGVHDTVTVYHDLYKADPPRAWADMTSLYAIRKNNLRLV</sequence>
<dbReference type="EMBL" id="MFMT01000001">
    <property type="protein sequence ID" value="OGG89367.1"/>
    <property type="molecule type" value="Genomic_DNA"/>
</dbReference>
<accession>A0A1F6FU20</accession>
<proteinExistence type="predicted"/>
<name>A0A1F6FU20_9BACT</name>
<evidence type="ECO:0000313" key="1">
    <source>
        <dbReference type="EMBL" id="OGG89367.1"/>
    </source>
</evidence>
<dbReference type="AlphaFoldDB" id="A0A1F6FU20"/>
<protein>
    <submittedName>
        <fullName evidence="1">Uncharacterized protein</fullName>
    </submittedName>
</protein>
<organism evidence="1 2">
    <name type="scientific">Candidatus Kaiserbacteria bacterium RIFOXYD1_FULL_42_15</name>
    <dbReference type="NCBI Taxonomy" id="1798532"/>
    <lineage>
        <taxon>Bacteria</taxon>
        <taxon>Candidatus Kaiseribacteriota</taxon>
    </lineage>
</organism>
<reference evidence="1 2" key="1">
    <citation type="journal article" date="2016" name="Nat. Commun.">
        <title>Thousands of microbial genomes shed light on interconnected biogeochemical processes in an aquifer system.</title>
        <authorList>
            <person name="Anantharaman K."/>
            <person name="Brown C.T."/>
            <person name="Hug L.A."/>
            <person name="Sharon I."/>
            <person name="Castelle C.J."/>
            <person name="Probst A.J."/>
            <person name="Thomas B.C."/>
            <person name="Singh A."/>
            <person name="Wilkins M.J."/>
            <person name="Karaoz U."/>
            <person name="Brodie E.L."/>
            <person name="Williams K.H."/>
            <person name="Hubbard S.S."/>
            <person name="Banfield J.F."/>
        </authorList>
    </citation>
    <scope>NUCLEOTIDE SEQUENCE [LARGE SCALE GENOMIC DNA]</scope>
</reference>